<proteinExistence type="predicted"/>
<dbReference type="RefSeq" id="WP_143610269.1">
    <property type="nucleotide sequence ID" value="NZ_CP107955.1"/>
</dbReference>
<dbReference type="InterPro" id="IPR034904">
    <property type="entry name" value="FSCA_dom_sf"/>
</dbReference>
<feature type="compositionally biased region" description="Low complexity" evidence="1">
    <location>
        <begin position="191"/>
        <end position="204"/>
    </location>
</feature>
<keyword evidence="3" id="KW-1185">Reference proteome</keyword>
<evidence type="ECO:0000313" key="2">
    <source>
        <dbReference type="EMBL" id="MDU8992131.1"/>
    </source>
</evidence>
<comment type="caution">
    <text evidence="2">The sequence shown here is derived from an EMBL/GenBank/DDBJ whole genome shotgun (WGS) entry which is preliminary data.</text>
</comment>
<organism evidence="2 3">
    <name type="scientific">Streptomyces mirabilis</name>
    <dbReference type="NCBI Taxonomy" id="68239"/>
    <lineage>
        <taxon>Bacteria</taxon>
        <taxon>Bacillati</taxon>
        <taxon>Actinomycetota</taxon>
        <taxon>Actinomycetes</taxon>
        <taxon>Kitasatosporales</taxon>
        <taxon>Streptomycetaceae</taxon>
        <taxon>Streptomyces</taxon>
    </lineage>
</organism>
<accession>A0ABU3UE01</accession>
<dbReference type="EMBL" id="JARAKF010000001">
    <property type="protein sequence ID" value="MDU8992131.1"/>
    <property type="molecule type" value="Genomic_DNA"/>
</dbReference>
<evidence type="ECO:0008006" key="4">
    <source>
        <dbReference type="Google" id="ProtNLM"/>
    </source>
</evidence>
<protein>
    <recommendedName>
        <fullName evidence="4">Fe-S cluster biogenesis protein NfuA, 4Fe-4S-binding domain</fullName>
    </recommendedName>
</protein>
<gene>
    <name evidence="2" type="ORF">PU648_07100</name>
</gene>
<dbReference type="Proteomes" id="UP001257627">
    <property type="component" value="Unassembled WGS sequence"/>
</dbReference>
<sequence length="204" mass="20711">MSAGTTIEAAKAAKAAPAVDAVRTGQRIEDVLDRLATTGDPAARAAAEELVQALMDFYGAGLARMLHLLSTPVGRRTPGDPLAGLLGDELVASLLVLHDLHPEDRTTRITRALDSVRDHELDVVDFDEETGTLRLRAAGGGGCGCAASGTTAQQAAEGALACFAPEVTAVEVQAAGRSGEPTLLQIGTGPGTRTAAAPAPAKAP</sequence>
<evidence type="ECO:0000313" key="3">
    <source>
        <dbReference type="Proteomes" id="UP001257627"/>
    </source>
</evidence>
<dbReference type="Gene3D" id="3.30.300.130">
    <property type="entry name" value="Fe-S cluster assembly (FSCA)"/>
    <property type="match status" value="1"/>
</dbReference>
<evidence type="ECO:0000256" key="1">
    <source>
        <dbReference type="SAM" id="MobiDB-lite"/>
    </source>
</evidence>
<reference evidence="2 3" key="1">
    <citation type="submission" date="2023-02" db="EMBL/GenBank/DDBJ databases">
        <authorList>
            <person name="Maleckis M."/>
        </authorList>
    </citation>
    <scope>NUCLEOTIDE SEQUENCE [LARGE SCALE GENOMIC DNA]</scope>
    <source>
        <strain evidence="2 3">P8-A2</strain>
    </source>
</reference>
<feature type="region of interest" description="Disordered" evidence="1">
    <location>
        <begin position="181"/>
        <end position="204"/>
    </location>
</feature>
<name>A0ABU3UE01_9ACTN</name>